<dbReference type="InterPro" id="IPR002559">
    <property type="entry name" value="Transposase_11"/>
</dbReference>
<dbReference type="EMBL" id="JBHSWB010000001">
    <property type="protein sequence ID" value="MFC6662036.1"/>
    <property type="molecule type" value="Genomic_DNA"/>
</dbReference>
<accession>A0ABW1ZMS1</accession>
<dbReference type="PANTHER" id="PTHR30007:SF1">
    <property type="entry name" value="BLR1914 PROTEIN"/>
    <property type="match status" value="1"/>
</dbReference>
<reference evidence="4" key="1">
    <citation type="journal article" date="2019" name="Int. J. Syst. Evol. Microbiol.">
        <title>The Global Catalogue of Microorganisms (GCM) 10K type strain sequencing project: providing services to taxonomists for standard genome sequencing and annotation.</title>
        <authorList>
            <consortium name="The Broad Institute Genomics Platform"/>
            <consortium name="The Broad Institute Genome Sequencing Center for Infectious Disease"/>
            <person name="Wu L."/>
            <person name="Ma J."/>
        </authorList>
    </citation>
    <scope>NUCLEOTIDE SEQUENCE [LARGE SCALE GENOMIC DNA]</scope>
    <source>
        <strain evidence="4">CCUG 63830</strain>
    </source>
</reference>
<feature type="domain" description="Transposase IS4-like" evidence="1">
    <location>
        <begin position="98"/>
        <end position="264"/>
    </location>
</feature>
<evidence type="ECO:0000259" key="1">
    <source>
        <dbReference type="Pfam" id="PF01609"/>
    </source>
</evidence>
<gene>
    <name evidence="3" type="ORF">ACFP90_18175</name>
</gene>
<dbReference type="InterPro" id="IPR025161">
    <property type="entry name" value="IS402-like_dom"/>
</dbReference>
<evidence type="ECO:0000313" key="3">
    <source>
        <dbReference type="EMBL" id="MFC6662036.1"/>
    </source>
</evidence>
<dbReference type="Pfam" id="PF01609">
    <property type="entry name" value="DDE_Tnp_1"/>
    <property type="match status" value="1"/>
</dbReference>
<evidence type="ECO:0000259" key="2">
    <source>
        <dbReference type="Pfam" id="PF13340"/>
    </source>
</evidence>
<name>A0ABW1ZMS1_9DEIO</name>
<proteinExistence type="predicted"/>
<keyword evidence="4" id="KW-1185">Reference proteome</keyword>
<protein>
    <submittedName>
        <fullName evidence="3">IS5 family transposase</fullName>
    </submittedName>
</protein>
<feature type="domain" description="Insertion element IS402-like" evidence="2">
    <location>
        <begin position="6"/>
        <end position="78"/>
    </location>
</feature>
<comment type="caution">
    <text evidence="3">The sequence shown here is derived from an EMBL/GenBank/DDBJ whole genome shotgun (WGS) entry which is preliminary data.</text>
</comment>
<dbReference type="RefSeq" id="WP_224608938.1">
    <property type="nucleotide sequence ID" value="NZ_JAIQXV010000009.1"/>
</dbReference>
<dbReference type="Pfam" id="PF13340">
    <property type="entry name" value="DUF4096"/>
    <property type="match status" value="1"/>
</dbReference>
<dbReference type="NCBIfam" id="NF033580">
    <property type="entry name" value="transpos_IS5_3"/>
    <property type="match status" value="1"/>
</dbReference>
<dbReference type="Proteomes" id="UP001596317">
    <property type="component" value="Unassembled WGS sequence"/>
</dbReference>
<organism evidence="3 4">
    <name type="scientific">Deinococcus multiflagellatus</name>
    <dbReference type="NCBI Taxonomy" id="1656887"/>
    <lineage>
        <taxon>Bacteria</taxon>
        <taxon>Thermotogati</taxon>
        <taxon>Deinococcota</taxon>
        <taxon>Deinococci</taxon>
        <taxon>Deinococcales</taxon>
        <taxon>Deinococcaceae</taxon>
        <taxon>Deinococcus</taxon>
    </lineage>
</organism>
<sequence length="266" mass="30494">MWREEITDAQWTRLEPLLPPLTGQGRPYLAHRPIVSGIVWVLRTGAPWRDVPERFGKWTTVSSRFRRWTAKGIWQAIWAQLQHKADLKGQLDWSMHFVDGTVVRAHQCAAGARGGQKEEALGRSRGGFSTKIHLRAEGHGKPMAFVLSGGERHESRFLAPLLETGAVVRAGRGRPRIRPDRVVGDKGYSYTTTRKYLHSRGIRITIPRRKDQGLDLCFDPAVYKERNKIERLVGRLKHFRRIATRYDKRAASYQGWLTVASILLWL</sequence>
<evidence type="ECO:0000313" key="4">
    <source>
        <dbReference type="Proteomes" id="UP001596317"/>
    </source>
</evidence>
<dbReference type="PANTHER" id="PTHR30007">
    <property type="entry name" value="PHP DOMAIN PROTEIN"/>
    <property type="match status" value="1"/>
</dbReference>